<keyword evidence="1" id="KW-0812">Transmembrane</keyword>
<evidence type="ECO:0000256" key="1">
    <source>
        <dbReference type="SAM" id="Phobius"/>
    </source>
</evidence>
<proteinExistence type="predicted"/>
<sequence length="234" mass="25412">MSMDTCRDLLEHCDNIDVEVPFLLPDTGSTQSVQQTLSNVLSGTSRDHLSLQEKLRDALSNAHARPSAVSYDNLISGLTADSSLSRFYRVVGPNFKFLLCGNNITSEDECPDFTHLSDVLYHTRVKAISGACPTPGKSCSVTECAANCTNPRAKEVSQKIVRGSKEARNASIALTYVRPFLECNFVIDVLLKAVETCDDFPAPATMLGVGFFVGGLVFVCALCVAFRGSKSFRK</sequence>
<gene>
    <name evidence="2" type="ORF">TVY486_0806330</name>
</gene>
<accession>G0TZJ8</accession>
<dbReference type="EMBL" id="HE573024">
    <property type="protein sequence ID" value="CCC50026.1"/>
    <property type="molecule type" value="Genomic_DNA"/>
</dbReference>
<reference evidence="2" key="1">
    <citation type="journal article" date="2012" name="Proc. Natl. Acad. Sci. U.S.A.">
        <title>Antigenic diversity is generated by distinct evolutionary mechanisms in African trypanosome species.</title>
        <authorList>
            <person name="Jackson A.P."/>
            <person name="Berry A."/>
            <person name="Aslett M."/>
            <person name="Allison H.C."/>
            <person name="Burton P."/>
            <person name="Vavrova-Anderson J."/>
            <person name="Brown R."/>
            <person name="Browne H."/>
            <person name="Corton N."/>
            <person name="Hauser H."/>
            <person name="Gamble J."/>
            <person name="Gilderthorp R."/>
            <person name="Marcello L."/>
            <person name="McQuillan J."/>
            <person name="Otto T.D."/>
            <person name="Quail M.A."/>
            <person name="Sanders M.J."/>
            <person name="van Tonder A."/>
            <person name="Ginger M.L."/>
            <person name="Field M.C."/>
            <person name="Barry J.D."/>
            <person name="Hertz-Fowler C."/>
            <person name="Berriman M."/>
        </authorList>
    </citation>
    <scope>NUCLEOTIDE SEQUENCE</scope>
    <source>
        <strain evidence="2">Y486</strain>
    </source>
</reference>
<evidence type="ECO:0000313" key="2">
    <source>
        <dbReference type="EMBL" id="CCC50026.1"/>
    </source>
</evidence>
<dbReference type="PANTHER" id="PTHR39669:SF2">
    <property type="entry name" value="MEMBRANE-ASSOCIATED PROTEIN"/>
    <property type="match status" value="1"/>
</dbReference>
<feature type="transmembrane region" description="Helical" evidence="1">
    <location>
        <begin position="206"/>
        <end position="226"/>
    </location>
</feature>
<dbReference type="PANTHER" id="PTHR39669">
    <property type="entry name" value="MEMBRANE-ASSOCIATED PROTEIN"/>
    <property type="match status" value="1"/>
</dbReference>
<protein>
    <submittedName>
        <fullName evidence="2">Uncharacterized protein</fullName>
    </submittedName>
</protein>
<dbReference type="VEuPathDB" id="TriTrypDB:TvY486_0806330"/>
<keyword evidence="1" id="KW-0472">Membrane</keyword>
<dbReference type="AlphaFoldDB" id="G0TZJ8"/>
<name>G0TZJ8_TRYVY</name>
<keyword evidence="1" id="KW-1133">Transmembrane helix</keyword>
<organism evidence="2">
    <name type="scientific">Trypanosoma vivax (strain Y486)</name>
    <dbReference type="NCBI Taxonomy" id="1055687"/>
    <lineage>
        <taxon>Eukaryota</taxon>
        <taxon>Discoba</taxon>
        <taxon>Euglenozoa</taxon>
        <taxon>Kinetoplastea</taxon>
        <taxon>Metakinetoplastina</taxon>
        <taxon>Trypanosomatida</taxon>
        <taxon>Trypanosomatidae</taxon>
        <taxon>Trypanosoma</taxon>
        <taxon>Duttonella</taxon>
    </lineage>
</organism>